<dbReference type="PANTHER" id="PTHR43414">
    <property type="entry name" value="MULTIDRUG RESISTANCE PROTEIN MDTG"/>
    <property type="match status" value="1"/>
</dbReference>
<dbReference type="Pfam" id="PF07690">
    <property type="entry name" value="MFS_1"/>
    <property type="match status" value="1"/>
</dbReference>
<feature type="domain" description="Major facilitator superfamily (MFS) profile" evidence="8">
    <location>
        <begin position="7"/>
        <end position="393"/>
    </location>
</feature>
<feature type="transmembrane region" description="Helical" evidence="7">
    <location>
        <begin position="339"/>
        <end position="363"/>
    </location>
</feature>
<dbReference type="AlphaFoldDB" id="A0A1E5LIL4"/>
<evidence type="ECO:0000256" key="3">
    <source>
        <dbReference type="ARBA" id="ARBA00022475"/>
    </source>
</evidence>
<keyword evidence="10" id="KW-1185">Reference proteome</keyword>
<dbReference type="InterPro" id="IPR011701">
    <property type="entry name" value="MFS"/>
</dbReference>
<evidence type="ECO:0000256" key="5">
    <source>
        <dbReference type="ARBA" id="ARBA00022989"/>
    </source>
</evidence>
<organism evidence="9 10">
    <name type="scientific">Bacillus solimangrovi</name>
    <dbReference type="NCBI Taxonomy" id="1305675"/>
    <lineage>
        <taxon>Bacteria</taxon>
        <taxon>Bacillati</taxon>
        <taxon>Bacillota</taxon>
        <taxon>Bacilli</taxon>
        <taxon>Bacillales</taxon>
        <taxon>Bacillaceae</taxon>
        <taxon>Bacillus</taxon>
    </lineage>
</organism>
<evidence type="ECO:0000256" key="6">
    <source>
        <dbReference type="ARBA" id="ARBA00023136"/>
    </source>
</evidence>
<dbReference type="PROSITE" id="PS50850">
    <property type="entry name" value="MFS"/>
    <property type="match status" value="1"/>
</dbReference>
<evidence type="ECO:0000256" key="7">
    <source>
        <dbReference type="SAM" id="Phobius"/>
    </source>
</evidence>
<dbReference type="GO" id="GO:0005886">
    <property type="term" value="C:plasma membrane"/>
    <property type="evidence" value="ECO:0007669"/>
    <property type="project" value="UniProtKB-SubCell"/>
</dbReference>
<reference evidence="9 10" key="1">
    <citation type="submission" date="2016-08" db="EMBL/GenBank/DDBJ databases">
        <title>Genome of Bacillus solimangrovi GH2-4.</title>
        <authorList>
            <person name="Lim S."/>
            <person name="Kim B.-C."/>
        </authorList>
    </citation>
    <scope>NUCLEOTIDE SEQUENCE [LARGE SCALE GENOMIC DNA]</scope>
    <source>
        <strain evidence="9 10">GH2-4</strain>
    </source>
</reference>
<dbReference type="InterPro" id="IPR036259">
    <property type="entry name" value="MFS_trans_sf"/>
</dbReference>
<keyword evidence="6 7" id="KW-0472">Membrane</keyword>
<feature type="transmembrane region" description="Helical" evidence="7">
    <location>
        <begin position="246"/>
        <end position="269"/>
    </location>
</feature>
<keyword evidence="3" id="KW-1003">Cell membrane</keyword>
<dbReference type="STRING" id="1305675.BFG57_10700"/>
<dbReference type="RefSeq" id="WP_069716073.1">
    <property type="nucleotide sequence ID" value="NZ_MJEH01000007.1"/>
</dbReference>
<feature type="transmembrane region" description="Helical" evidence="7">
    <location>
        <begin position="45"/>
        <end position="66"/>
    </location>
</feature>
<dbReference type="EMBL" id="MJEH01000007">
    <property type="protein sequence ID" value="OEH93929.1"/>
    <property type="molecule type" value="Genomic_DNA"/>
</dbReference>
<dbReference type="Proteomes" id="UP000095209">
    <property type="component" value="Unassembled WGS sequence"/>
</dbReference>
<dbReference type="SUPFAM" id="SSF103473">
    <property type="entry name" value="MFS general substrate transporter"/>
    <property type="match status" value="1"/>
</dbReference>
<evidence type="ECO:0000256" key="2">
    <source>
        <dbReference type="ARBA" id="ARBA00022448"/>
    </source>
</evidence>
<evidence type="ECO:0000256" key="4">
    <source>
        <dbReference type="ARBA" id="ARBA00022692"/>
    </source>
</evidence>
<protein>
    <submittedName>
        <fullName evidence="9">Multidrug transporter</fullName>
    </submittedName>
</protein>
<sequence length="408" mass="44417">MEQWKRNLWILFICQFIVLGSMTMILPFLPLYLQELGVTDPNKVSLWSGLIFGANFFTAFIFSPFWGRLADKHGRKLMILRSGFGMSIVIILTGFATGPFGLLIVRLLNGIVSGFIPASIGLVATNTPKERVGYALGTLQSGAVAGSIIGPLFGGLMAESFGFRFIFNITGVCILVAAIVVLIFVKEIEKPTGNQVKSNAIKDFKRITAQKPMLALFFTAFLIQLAMLGVNPIIPLFVQELSSGQNVAFLAGAATSVMGISNMIASPQIGKLADKKSPHRILFITLTAAACISIPHAFVNELWQLFLFRFLLGLCVGGLLPTVNALIKRLSPEGMESRTYGFSNSFIYLGNMLGPILGGWLAASIGLRGVFIFSAIFFMVNALLVNFYIAPILDGKRFARLFDFAKSS</sequence>
<feature type="transmembrane region" description="Helical" evidence="7">
    <location>
        <begin position="281"/>
        <end position="299"/>
    </location>
</feature>
<dbReference type="InterPro" id="IPR001958">
    <property type="entry name" value="Tet-R_TetA/multi-R_MdtG-like"/>
</dbReference>
<dbReference type="PRINTS" id="PR01035">
    <property type="entry name" value="TCRTETA"/>
</dbReference>
<feature type="transmembrane region" description="Helical" evidence="7">
    <location>
        <begin position="369"/>
        <end position="390"/>
    </location>
</feature>
<evidence type="ECO:0000313" key="10">
    <source>
        <dbReference type="Proteomes" id="UP000095209"/>
    </source>
</evidence>
<dbReference type="PANTHER" id="PTHR43414:SF6">
    <property type="entry name" value="MULTIDRUG RESISTANCE PROTEIN MDTG"/>
    <property type="match status" value="1"/>
</dbReference>
<comment type="subcellular location">
    <subcellularLocation>
        <location evidence="1">Cell membrane</location>
        <topology evidence="1">Multi-pass membrane protein</topology>
    </subcellularLocation>
</comment>
<evidence type="ECO:0000259" key="8">
    <source>
        <dbReference type="PROSITE" id="PS50850"/>
    </source>
</evidence>
<proteinExistence type="predicted"/>
<dbReference type="InterPro" id="IPR020846">
    <property type="entry name" value="MFS_dom"/>
</dbReference>
<dbReference type="GO" id="GO:0022857">
    <property type="term" value="F:transmembrane transporter activity"/>
    <property type="evidence" value="ECO:0007669"/>
    <property type="project" value="InterPro"/>
</dbReference>
<feature type="transmembrane region" description="Helical" evidence="7">
    <location>
        <begin position="214"/>
        <end position="234"/>
    </location>
</feature>
<keyword evidence="2" id="KW-0813">Transport</keyword>
<gene>
    <name evidence="9" type="ORF">BFG57_10700</name>
</gene>
<accession>A0A1E5LIL4</accession>
<feature type="transmembrane region" description="Helical" evidence="7">
    <location>
        <begin position="305"/>
        <end position="327"/>
    </location>
</feature>
<feature type="transmembrane region" description="Helical" evidence="7">
    <location>
        <begin position="132"/>
        <end position="153"/>
    </location>
</feature>
<keyword evidence="4 7" id="KW-0812">Transmembrane</keyword>
<feature type="transmembrane region" description="Helical" evidence="7">
    <location>
        <begin position="78"/>
        <end position="97"/>
    </location>
</feature>
<evidence type="ECO:0000313" key="9">
    <source>
        <dbReference type="EMBL" id="OEH93929.1"/>
    </source>
</evidence>
<evidence type="ECO:0000256" key="1">
    <source>
        <dbReference type="ARBA" id="ARBA00004651"/>
    </source>
</evidence>
<comment type="caution">
    <text evidence="9">The sequence shown here is derived from an EMBL/GenBank/DDBJ whole genome shotgun (WGS) entry which is preliminary data.</text>
</comment>
<feature type="transmembrane region" description="Helical" evidence="7">
    <location>
        <begin position="7"/>
        <end position="33"/>
    </location>
</feature>
<feature type="transmembrane region" description="Helical" evidence="7">
    <location>
        <begin position="165"/>
        <end position="185"/>
    </location>
</feature>
<feature type="transmembrane region" description="Helical" evidence="7">
    <location>
        <begin position="103"/>
        <end position="125"/>
    </location>
</feature>
<dbReference type="Gene3D" id="1.20.1250.20">
    <property type="entry name" value="MFS general substrate transporter like domains"/>
    <property type="match status" value="2"/>
</dbReference>
<dbReference type="OrthoDB" id="65739at2"/>
<name>A0A1E5LIL4_9BACI</name>
<keyword evidence="5 7" id="KW-1133">Transmembrane helix</keyword>